<keyword evidence="3" id="KW-1185">Reference proteome</keyword>
<feature type="region of interest" description="Disordered" evidence="1">
    <location>
        <begin position="117"/>
        <end position="165"/>
    </location>
</feature>
<dbReference type="AlphaFoldDB" id="A0A136JAY0"/>
<organism evidence="2 3">
    <name type="scientific">Microdochium bolleyi</name>
    <dbReference type="NCBI Taxonomy" id="196109"/>
    <lineage>
        <taxon>Eukaryota</taxon>
        <taxon>Fungi</taxon>
        <taxon>Dikarya</taxon>
        <taxon>Ascomycota</taxon>
        <taxon>Pezizomycotina</taxon>
        <taxon>Sordariomycetes</taxon>
        <taxon>Xylariomycetidae</taxon>
        <taxon>Xylariales</taxon>
        <taxon>Microdochiaceae</taxon>
        <taxon>Microdochium</taxon>
    </lineage>
</organism>
<protein>
    <submittedName>
        <fullName evidence="2">Uncharacterized protein</fullName>
    </submittedName>
</protein>
<dbReference type="InParanoid" id="A0A136JAY0"/>
<evidence type="ECO:0000313" key="2">
    <source>
        <dbReference type="EMBL" id="KXJ94300.1"/>
    </source>
</evidence>
<sequence>MSRTSKIVLIGTLGAESSVECDNGGAGPRRGGGSAGWRTARLQPVLAKSGTKGWLAESTILETSNPGPGTRIEACFSWAIAELSASELDASAVPTRMDHVHVANLCPLDGRVCTLPVPSEWSGGQSPDKDQSVMTRDETTGHNDNPELSVLKHKGDTAQASCFDG</sequence>
<dbReference type="EMBL" id="KQ964247">
    <property type="protein sequence ID" value="KXJ94300.1"/>
    <property type="molecule type" value="Genomic_DNA"/>
</dbReference>
<gene>
    <name evidence="2" type="ORF">Micbo1qcDRAFT_220897</name>
</gene>
<proteinExistence type="predicted"/>
<reference evidence="3" key="1">
    <citation type="submission" date="2016-02" db="EMBL/GenBank/DDBJ databases">
        <title>Draft genome sequence of Microdochium bolleyi, a fungal endophyte of beachgrass.</title>
        <authorList>
            <consortium name="DOE Joint Genome Institute"/>
            <person name="David A.S."/>
            <person name="May G."/>
            <person name="Haridas S."/>
            <person name="Lim J."/>
            <person name="Wang M."/>
            <person name="Labutti K."/>
            <person name="Lipzen A."/>
            <person name="Barry K."/>
            <person name="Grigoriev I.V."/>
        </authorList>
    </citation>
    <scope>NUCLEOTIDE SEQUENCE [LARGE SCALE GENOMIC DNA]</scope>
    <source>
        <strain evidence="3">J235TASD1</strain>
    </source>
</reference>
<feature type="compositionally biased region" description="Basic and acidic residues" evidence="1">
    <location>
        <begin position="127"/>
        <end position="145"/>
    </location>
</feature>
<accession>A0A136JAY0</accession>
<name>A0A136JAY0_9PEZI</name>
<evidence type="ECO:0000256" key="1">
    <source>
        <dbReference type="SAM" id="MobiDB-lite"/>
    </source>
</evidence>
<dbReference type="Proteomes" id="UP000070501">
    <property type="component" value="Unassembled WGS sequence"/>
</dbReference>
<evidence type="ECO:0000313" key="3">
    <source>
        <dbReference type="Proteomes" id="UP000070501"/>
    </source>
</evidence>